<keyword evidence="2" id="KW-0812">Transmembrane</keyword>
<dbReference type="AlphaFoldDB" id="A0A078LNM0"/>
<protein>
    <submittedName>
        <fullName evidence="3">Uncharacterized protein</fullName>
    </submittedName>
</protein>
<keyword evidence="2" id="KW-0472">Membrane</keyword>
<proteinExistence type="predicted"/>
<gene>
    <name evidence="3" type="ORF">BN1086_04994</name>
</gene>
<organism evidence="3">
    <name type="scientific">Citrobacter koseri</name>
    <name type="common">Citrobacter diversus</name>
    <dbReference type="NCBI Taxonomy" id="545"/>
    <lineage>
        <taxon>Bacteria</taxon>
        <taxon>Pseudomonadati</taxon>
        <taxon>Pseudomonadota</taxon>
        <taxon>Gammaproteobacteria</taxon>
        <taxon>Enterobacterales</taxon>
        <taxon>Enterobacteriaceae</taxon>
        <taxon>Citrobacter</taxon>
    </lineage>
</organism>
<evidence type="ECO:0000256" key="2">
    <source>
        <dbReference type="SAM" id="Phobius"/>
    </source>
</evidence>
<reference evidence="3" key="1">
    <citation type="submission" date="2014-06" db="EMBL/GenBank/DDBJ databases">
        <authorList>
            <person name="Urmite Genomes Urmite Genomes"/>
        </authorList>
    </citation>
    <scope>NUCLEOTIDE SEQUENCE</scope>
</reference>
<dbReference type="PATRIC" id="fig|545.12.peg.5036"/>
<name>A0A078LNM0_CITKO</name>
<feature type="compositionally biased region" description="Basic and acidic residues" evidence="1">
    <location>
        <begin position="144"/>
        <end position="175"/>
    </location>
</feature>
<evidence type="ECO:0000313" key="3">
    <source>
        <dbReference type="EMBL" id="CDZ86741.1"/>
    </source>
</evidence>
<keyword evidence="2" id="KW-1133">Transmembrane helix</keyword>
<accession>A0A078LNM0</accession>
<dbReference type="EMBL" id="LK931339">
    <property type="protein sequence ID" value="CDZ86741.1"/>
    <property type="molecule type" value="Genomic_DNA"/>
</dbReference>
<sequence length="208" mass="23694">MKWQTLTGLTLVSLLCIAGYGVFCWLTEIHLVRLENKDLRLIASGFSVAFVAWPVLLAGIITGAMLVVPIAFVVSARARKQDDTAYLEKLRSELSQAEYRASHAESMARRQFESQMSAAENREKQAAAELTQAREFQQQAQKLIDESRRETAEARRITSDAETRCQRAEGKAERFKRQRDRLKTVLHALNEEHENRELNEFITGAGRR</sequence>
<feature type="transmembrane region" description="Helical" evidence="2">
    <location>
        <begin position="48"/>
        <end position="74"/>
    </location>
</feature>
<feature type="region of interest" description="Disordered" evidence="1">
    <location>
        <begin position="144"/>
        <end position="177"/>
    </location>
</feature>
<evidence type="ECO:0000256" key="1">
    <source>
        <dbReference type="SAM" id="MobiDB-lite"/>
    </source>
</evidence>